<gene>
    <name evidence="2" type="ordered locus">Slin_4130</name>
</gene>
<sequence length="129" mass="15306">MIDLTPQNRIDVPIGRERVSFLRVNDTKLGWQTRPIKDLVLIKGVRGYSWLQWSDGSKQMMAYTIKYYVNKLPESDFIRVHQNCIVNRNLIQKVLITHRGPFVRLINGDEIVISRRRWMVIKRDLLKQS</sequence>
<reference evidence="2 3" key="1">
    <citation type="journal article" date="2010" name="Stand. Genomic Sci.">
        <title>Complete genome sequence of Spirosoma linguale type strain (1).</title>
        <authorList>
            <person name="Lail K."/>
            <person name="Sikorski J."/>
            <person name="Saunders E."/>
            <person name="Lapidus A."/>
            <person name="Glavina Del Rio T."/>
            <person name="Copeland A."/>
            <person name="Tice H."/>
            <person name="Cheng J.-F."/>
            <person name="Lucas S."/>
            <person name="Nolan M."/>
            <person name="Bruce D."/>
            <person name="Goodwin L."/>
            <person name="Pitluck S."/>
            <person name="Ivanova N."/>
            <person name="Mavromatis K."/>
            <person name="Ovchinnikova G."/>
            <person name="Pati A."/>
            <person name="Chen A."/>
            <person name="Palaniappan K."/>
            <person name="Land M."/>
            <person name="Hauser L."/>
            <person name="Chang Y.-J."/>
            <person name="Jeffries C.D."/>
            <person name="Chain P."/>
            <person name="Brettin T."/>
            <person name="Detter J.C."/>
            <person name="Schuetze A."/>
            <person name="Rohde M."/>
            <person name="Tindall B.J."/>
            <person name="Goeker M."/>
            <person name="Bristow J."/>
            <person name="Eisen J.A."/>
            <person name="Markowitz V."/>
            <person name="Hugenholtz P."/>
            <person name="Kyrpides N.C."/>
            <person name="Klenk H.-P."/>
            <person name="Chen F."/>
        </authorList>
    </citation>
    <scope>NUCLEOTIDE SEQUENCE [LARGE SCALE GENOMIC DNA]</scope>
    <source>
        <strain evidence="3">ATCC 33905 / DSM 74 / LMG 10896 / Claus 1</strain>
    </source>
</reference>
<name>D2QJS1_SPILD</name>
<evidence type="ECO:0000313" key="2">
    <source>
        <dbReference type="EMBL" id="ADB40117.1"/>
    </source>
</evidence>
<proteinExistence type="predicted"/>
<protein>
    <submittedName>
        <fullName evidence="2">Response regulator receiver protein</fullName>
    </submittedName>
</protein>
<dbReference type="Proteomes" id="UP000002028">
    <property type="component" value="Chromosome"/>
</dbReference>
<dbReference type="EMBL" id="CP001769">
    <property type="protein sequence ID" value="ADB40117.1"/>
    <property type="molecule type" value="Genomic_DNA"/>
</dbReference>
<evidence type="ECO:0000259" key="1">
    <source>
        <dbReference type="PROSITE" id="PS50930"/>
    </source>
</evidence>
<dbReference type="HOGENOM" id="CLU_159244_0_0_10"/>
<accession>D2QJS1</accession>
<dbReference type="AlphaFoldDB" id="D2QJS1"/>
<dbReference type="PROSITE" id="PS50930">
    <property type="entry name" value="HTH_LYTTR"/>
    <property type="match status" value="1"/>
</dbReference>
<evidence type="ECO:0000313" key="3">
    <source>
        <dbReference type="Proteomes" id="UP000002028"/>
    </source>
</evidence>
<dbReference type="InterPro" id="IPR007492">
    <property type="entry name" value="LytTR_DNA-bd_dom"/>
</dbReference>
<keyword evidence="3" id="KW-1185">Reference proteome</keyword>
<dbReference type="Pfam" id="PF04397">
    <property type="entry name" value="LytTR"/>
    <property type="match status" value="1"/>
</dbReference>
<dbReference type="RefSeq" id="WP_012928627.1">
    <property type="nucleotide sequence ID" value="NC_013730.1"/>
</dbReference>
<dbReference type="Gene3D" id="2.40.50.1020">
    <property type="entry name" value="LytTr DNA-binding domain"/>
    <property type="match status" value="1"/>
</dbReference>
<dbReference type="SMART" id="SM00850">
    <property type="entry name" value="LytTR"/>
    <property type="match status" value="1"/>
</dbReference>
<organism evidence="2 3">
    <name type="scientific">Spirosoma linguale (strain ATCC 33905 / DSM 74 / LMG 10896 / Claus 1)</name>
    <dbReference type="NCBI Taxonomy" id="504472"/>
    <lineage>
        <taxon>Bacteria</taxon>
        <taxon>Pseudomonadati</taxon>
        <taxon>Bacteroidota</taxon>
        <taxon>Cytophagia</taxon>
        <taxon>Cytophagales</taxon>
        <taxon>Cytophagaceae</taxon>
        <taxon>Spirosoma</taxon>
    </lineage>
</organism>
<dbReference type="eggNOG" id="COG3279">
    <property type="taxonomic scope" value="Bacteria"/>
</dbReference>
<feature type="domain" description="HTH LytTR-type" evidence="1">
    <location>
        <begin position="64"/>
        <end position="127"/>
    </location>
</feature>
<dbReference type="KEGG" id="sli:Slin_4130"/>
<dbReference type="GO" id="GO:0003677">
    <property type="term" value="F:DNA binding"/>
    <property type="evidence" value="ECO:0007669"/>
    <property type="project" value="InterPro"/>
</dbReference>